<dbReference type="InterPro" id="IPR012340">
    <property type="entry name" value="NA-bd_OB-fold"/>
</dbReference>
<dbReference type="EMBL" id="JNSL01000036">
    <property type="protein sequence ID" value="KGA18968.1"/>
    <property type="molecule type" value="Genomic_DNA"/>
</dbReference>
<dbReference type="InterPro" id="IPR029063">
    <property type="entry name" value="SAM-dependent_MTases_sf"/>
</dbReference>
<dbReference type="Gene3D" id="2.40.50.1070">
    <property type="match status" value="2"/>
</dbReference>
<keyword evidence="1" id="KW-0489">Methyltransferase</keyword>
<dbReference type="PANTHER" id="PTHR11061:SF30">
    <property type="entry name" value="TRNA (URACIL(54)-C(5))-METHYLTRANSFERASE"/>
    <property type="match status" value="1"/>
</dbReference>
<dbReference type="SUPFAM" id="SSF53335">
    <property type="entry name" value="S-adenosyl-L-methionine-dependent methyltransferases"/>
    <property type="match status" value="1"/>
</dbReference>
<evidence type="ECO:0000256" key="2">
    <source>
        <dbReference type="ARBA" id="ARBA00022679"/>
    </source>
</evidence>
<comment type="caution">
    <text evidence="5">The sequence shown here is derived from an EMBL/GenBank/DDBJ whole genome shotgun (WGS) entry which is preliminary data.</text>
</comment>
<dbReference type="PANTHER" id="PTHR11061">
    <property type="entry name" value="RNA M5U METHYLTRANSFERASE"/>
    <property type="match status" value="1"/>
</dbReference>
<organism evidence="5">
    <name type="scientific">freshwater metagenome</name>
    <dbReference type="NCBI Taxonomy" id="449393"/>
    <lineage>
        <taxon>unclassified sequences</taxon>
        <taxon>metagenomes</taxon>
        <taxon>ecological metagenomes</taxon>
    </lineage>
</organism>
<accession>A0A094SKH1</accession>
<dbReference type="InterPro" id="IPR030390">
    <property type="entry name" value="MeTrfase_TrmA_AS"/>
</dbReference>
<dbReference type="InterPro" id="IPR010280">
    <property type="entry name" value="U5_MeTrfase_fam"/>
</dbReference>
<evidence type="ECO:0000313" key="5">
    <source>
        <dbReference type="EMBL" id="KGA18968.1"/>
    </source>
</evidence>
<protein>
    <recommendedName>
        <fullName evidence="4">TRAM domain-containing protein</fullName>
    </recommendedName>
</protein>
<reference evidence="5" key="1">
    <citation type="submission" date="2014-06" db="EMBL/GenBank/DDBJ databases">
        <title>Key roles for freshwater Actinobacteria revealed by deep metagenomic sequencing.</title>
        <authorList>
            <person name="Ghai R."/>
            <person name="Mizuno C.M."/>
            <person name="Picazo A."/>
            <person name="Camacho A."/>
            <person name="Rodriguez-Valera F."/>
        </authorList>
    </citation>
    <scope>NUCLEOTIDE SEQUENCE</scope>
</reference>
<dbReference type="SUPFAM" id="SSF50249">
    <property type="entry name" value="Nucleic acid-binding proteins"/>
    <property type="match status" value="1"/>
</dbReference>
<evidence type="ECO:0000256" key="1">
    <source>
        <dbReference type="ARBA" id="ARBA00022603"/>
    </source>
</evidence>
<dbReference type="PROSITE" id="PS01230">
    <property type="entry name" value="TRMA_1"/>
    <property type="match status" value="1"/>
</dbReference>
<keyword evidence="2" id="KW-0808">Transferase</keyword>
<evidence type="ECO:0000259" key="4">
    <source>
        <dbReference type="PROSITE" id="PS50926"/>
    </source>
</evidence>
<dbReference type="GO" id="GO:0070041">
    <property type="term" value="F:rRNA (uridine-C5-)-methyltransferase activity"/>
    <property type="evidence" value="ECO:0007669"/>
    <property type="project" value="TreeGrafter"/>
</dbReference>
<dbReference type="PROSITE" id="PS01231">
    <property type="entry name" value="TRMA_2"/>
    <property type="match status" value="1"/>
</dbReference>
<dbReference type="GO" id="GO:0070475">
    <property type="term" value="P:rRNA base methylation"/>
    <property type="evidence" value="ECO:0007669"/>
    <property type="project" value="TreeGrafter"/>
</dbReference>
<feature type="domain" description="TRAM" evidence="4">
    <location>
        <begin position="11"/>
        <end position="69"/>
    </location>
</feature>
<proteinExistence type="predicted"/>
<dbReference type="InterPro" id="IPR030391">
    <property type="entry name" value="MeTrfase_TrmA_CS"/>
</dbReference>
<name>A0A094SKH1_9ZZZZ</name>
<keyword evidence="3" id="KW-0949">S-adenosyl-L-methionine</keyword>
<dbReference type="AlphaFoldDB" id="A0A094SKH1"/>
<sequence>MESNIRKEESSLKVGDRITVEIGPVAHGGHFIARHKGQVVFVRYGITGEEAVVEITSTSSKLARGDAIEILRPSKDRVVPPCKYAVPGGCGGCDFQHIEISAQLELKRSVIREQFSRLGRIEIDLDVLPAEPTSGLHWRTRMDFAISKSGKPGLYSARSKEVTEIDRCLIAVEAINDPAMFARSWKGDDRLEVAVSSSGEKNVSRGGRSISGPTQLHEVVGEHTYQISPTSFWQSHSAAPKTLTKLVMDLMALRPGDQVCDLYGGVGLFTAPMAEDVGDIGKVHLIESSHRATQDALKIFEKVKNVVVHAGRVEQKLPLINRVDVILLDPPRTGAGEMVVKQMIAKKPRTIVYVSCDPASLARDARALEEGGYHLNHIVGFDLFPMTQHVECVARFSLG</sequence>
<dbReference type="CDD" id="cd02440">
    <property type="entry name" value="AdoMet_MTases"/>
    <property type="match status" value="1"/>
</dbReference>
<gene>
    <name evidence="5" type="ORF">GM51_7440</name>
</gene>
<evidence type="ECO:0000256" key="3">
    <source>
        <dbReference type="ARBA" id="ARBA00022691"/>
    </source>
</evidence>
<dbReference type="PROSITE" id="PS51687">
    <property type="entry name" value="SAM_MT_RNA_M5U"/>
    <property type="match status" value="1"/>
</dbReference>
<dbReference type="Pfam" id="PF05958">
    <property type="entry name" value="tRNA_U5-meth_tr"/>
    <property type="match status" value="1"/>
</dbReference>
<dbReference type="Gene3D" id="2.40.50.140">
    <property type="entry name" value="Nucleic acid-binding proteins"/>
    <property type="match status" value="1"/>
</dbReference>
<dbReference type="PROSITE" id="PS50926">
    <property type="entry name" value="TRAM"/>
    <property type="match status" value="1"/>
</dbReference>
<dbReference type="InterPro" id="IPR002792">
    <property type="entry name" value="TRAM_dom"/>
</dbReference>
<dbReference type="Pfam" id="PF01938">
    <property type="entry name" value="TRAM"/>
    <property type="match status" value="1"/>
</dbReference>
<dbReference type="Gene3D" id="3.40.50.150">
    <property type="entry name" value="Vaccinia Virus protein VP39"/>
    <property type="match status" value="2"/>
</dbReference>